<comment type="caution">
    <text evidence="2">The sequence shown here is derived from an EMBL/GenBank/DDBJ whole genome shotgun (WGS) entry which is preliminary data.</text>
</comment>
<dbReference type="Proteomes" id="UP000030816">
    <property type="component" value="Unassembled WGS sequence"/>
</dbReference>
<organism evidence="2 3">
    <name type="scientific">Metarhizium album (strain ARSEF 1941)</name>
    <dbReference type="NCBI Taxonomy" id="1081103"/>
    <lineage>
        <taxon>Eukaryota</taxon>
        <taxon>Fungi</taxon>
        <taxon>Dikarya</taxon>
        <taxon>Ascomycota</taxon>
        <taxon>Pezizomycotina</taxon>
        <taxon>Sordariomycetes</taxon>
        <taxon>Hypocreomycetidae</taxon>
        <taxon>Hypocreales</taxon>
        <taxon>Clavicipitaceae</taxon>
        <taxon>Metarhizium</taxon>
    </lineage>
</organism>
<dbReference type="HOGENOM" id="CLU_2121630_0_0_1"/>
<dbReference type="RefSeq" id="XP_040678450.1">
    <property type="nucleotide sequence ID" value="XM_040823779.1"/>
</dbReference>
<evidence type="ECO:0000256" key="1">
    <source>
        <dbReference type="SAM" id="MobiDB-lite"/>
    </source>
</evidence>
<feature type="compositionally biased region" description="Basic and acidic residues" evidence="1">
    <location>
        <begin position="1"/>
        <end position="19"/>
    </location>
</feature>
<evidence type="ECO:0000313" key="2">
    <source>
        <dbReference type="EMBL" id="KHN97384.1"/>
    </source>
</evidence>
<dbReference type="EMBL" id="AZHE01000011">
    <property type="protein sequence ID" value="KHN97384.1"/>
    <property type="molecule type" value="Genomic_DNA"/>
</dbReference>
<gene>
    <name evidence="2" type="ORF">MAM_04981</name>
</gene>
<accession>A0A0B2WUT9</accession>
<feature type="region of interest" description="Disordered" evidence="1">
    <location>
        <begin position="1"/>
        <end position="20"/>
    </location>
</feature>
<dbReference type="AlphaFoldDB" id="A0A0B2WUT9"/>
<proteinExistence type="predicted"/>
<keyword evidence="3" id="KW-1185">Reference proteome</keyword>
<evidence type="ECO:0000313" key="3">
    <source>
        <dbReference type="Proteomes" id="UP000030816"/>
    </source>
</evidence>
<sequence>MRKQPDKDQHPRPDDEARVKSRRTILSAAGLLPWQDAARAKRAEHMLDVGTEKGHVLAWFSCFREPSSPAVARRLDASHSTQCRKRNSKTAALTRRESDSVVGSVADRPALVNI</sequence>
<protein>
    <submittedName>
        <fullName evidence="2">Uncharacterized protein</fullName>
    </submittedName>
</protein>
<feature type="region of interest" description="Disordered" evidence="1">
    <location>
        <begin position="81"/>
        <end position="102"/>
    </location>
</feature>
<reference evidence="2 3" key="1">
    <citation type="journal article" date="2014" name="Proc. Natl. Acad. Sci. U.S.A.">
        <title>Trajectory and genomic determinants of fungal-pathogen speciation and host adaptation.</title>
        <authorList>
            <person name="Hu X."/>
            <person name="Xiao G."/>
            <person name="Zheng P."/>
            <person name="Shang Y."/>
            <person name="Su Y."/>
            <person name="Zhang X."/>
            <person name="Liu X."/>
            <person name="Zhan S."/>
            <person name="St Leger R.J."/>
            <person name="Wang C."/>
        </authorList>
    </citation>
    <scope>NUCLEOTIDE SEQUENCE [LARGE SCALE GENOMIC DNA]</scope>
    <source>
        <strain evidence="2 3">ARSEF 1941</strain>
    </source>
</reference>
<dbReference type="GeneID" id="63739436"/>
<name>A0A0B2WUT9_METAS</name>